<accession>A0A443IZP2</accession>
<evidence type="ECO:0000256" key="1">
    <source>
        <dbReference type="ARBA" id="ARBA00007812"/>
    </source>
</evidence>
<dbReference type="Pfam" id="PF02776">
    <property type="entry name" value="TPP_enzyme_N"/>
    <property type="match status" value="1"/>
</dbReference>
<keyword evidence="2 3" id="KW-0786">Thiamine pyrophosphate</keyword>
<dbReference type="PROSITE" id="PS00187">
    <property type="entry name" value="TPP_ENZYMES"/>
    <property type="match status" value="1"/>
</dbReference>
<organism evidence="7 8">
    <name type="scientific">Siminovitchia fortis</name>
    <dbReference type="NCBI Taxonomy" id="254758"/>
    <lineage>
        <taxon>Bacteria</taxon>
        <taxon>Bacillati</taxon>
        <taxon>Bacillota</taxon>
        <taxon>Bacilli</taxon>
        <taxon>Bacillales</taxon>
        <taxon>Bacillaceae</taxon>
        <taxon>Siminovitchia</taxon>
    </lineage>
</organism>
<dbReference type="GO" id="GO:0000287">
    <property type="term" value="F:magnesium ion binding"/>
    <property type="evidence" value="ECO:0007669"/>
    <property type="project" value="InterPro"/>
</dbReference>
<dbReference type="GO" id="GO:0050660">
    <property type="term" value="F:flavin adenine dinucleotide binding"/>
    <property type="evidence" value="ECO:0007669"/>
    <property type="project" value="TreeGrafter"/>
</dbReference>
<dbReference type="EMBL" id="QYTU02000005">
    <property type="protein sequence ID" value="RWR13637.1"/>
    <property type="molecule type" value="Genomic_DNA"/>
</dbReference>
<comment type="similarity">
    <text evidence="1 3">Belongs to the TPP enzyme family.</text>
</comment>
<dbReference type="InterPro" id="IPR012000">
    <property type="entry name" value="Thiamin_PyroP_enz_cen_dom"/>
</dbReference>
<dbReference type="PANTHER" id="PTHR18968">
    <property type="entry name" value="THIAMINE PYROPHOSPHATE ENZYMES"/>
    <property type="match status" value="1"/>
</dbReference>
<dbReference type="SUPFAM" id="SSF52518">
    <property type="entry name" value="Thiamin diphosphate-binding fold (THDP-binding)"/>
    <property type="match status" value="2"/>
</dbReference>
<dbReference type="InterPro" id="IPR029035">
    <property type="entry name" value="DHS-like_NAD/FAD-binding_dom"/>
</dbReference>
<keyword evidence="8" id="KW-1185">Reference proteome</keyword>
<dbReference type="SUPFAM" id="SSF52467">
    <property type="entry name" value="DHS-like NAD/FAD-binding domain"/>
    <property type="match status" value="1"/>
</dbReference>
<dbReference type="GO" id="GO:0030976">
    <property type="term" value="F:thiamine pyrophosphate binding"/>
    <property type="evidence" value="ECO:0007669"/>
    <property type="project" value="InterPro"/>
</dbReference>
<dbReference type="PANTHER" id="PTHR18968:SF120">
    <property type="entry name" value="ACETOLACTATE SYNTHASE LARGE SUBUNIT"/>
    <property type="match status" value="1"/>
</dbReference>
<dbReference type="FunFam" id="3.40.50.970:FF:000007">
    <property type="entry name" value="Acetolactate synthase"/>
    <property type="match status" value="1"/>
</dbReference>
<dbReference type="Gene3D" id="3.40.50.1220">
    <property type="entry name" value="TPP-binding domain"/>
    <property type="match status" value="1"/>
</dbReference>
<dbReference type="InterPro" id="IPR011766">
    <property type="entry name" value="TPP_enzyme_TPP-bd"/>
</dbReference>
<dbReference type="GO" id="GO:0009097">
    <property type="term" value="P:isoleucine biosynthetic process"/>
    <property type="evidence" value="ECO:0007669"/>
    <property type="project" value="TreeGrafter"/>
</dbReference>
<evidence type="ECO:0000259" key="6">
    <source>
        <dbReference type="Pfam" id="PF02776"/>
    </source>
</evidence>
<dbReference type="RefSeq" id="WP_120070511.1">
    <property type="nucleotide sequence ID" value="NZ_CP126113.1"/>
</dbReference>
<dbReference type="NCBIfam" id="NF006052">
    <property type="entry name" value="PRK08199.1"/>
    <property type="match status" value="1"/>
</dbReference>
<dbReference type="InterPro" id="IPR012001">
    <property type="entry name" value="Thiamin_PyroP_enz_TPP-bd_dom"/>
</dbReference>
<evidence type="ECO:0000313" key="7">
    <source>
        <dbReference type="EMBL" id="RWR13637.1"/>
    </source>
</evidence>
<feature type="domain" description="Thiamine pyrophosphate enzyme TPP-binding" evidence="5">
    <location>
        <begin position="386"/>
        <end position="532"/>
    </location>
</feature>
<evidence type="ECO:0000259" key="5">
    <source>
        <dbReference type="Pfam" id="PF02775"/>
    </source>
</evidence>
<feature type="domain" description="Thiamine pyrophosphate enzyme N-terminal TPP-binding" evidence="6">
    <location>
        <begin position="5"/>
        <end position="119"/>
    </location>
</feature>
<dbReference type="CDD" id="cd07035">
    <property type="entry name" value="TPP_PYR_POX_like"/>
    <property type="match status" value="1"/>
</dbReference>
<dbReference type="GO" id="GO:0003984">
    <property type="term" value="F:acetolactate synthase activity"/>
    <property type="evidence" value="ECO:0007669"/>
    <property type="project" value="TreeGrafter"/>
</dbReference>
<evidence type="ECO:0000313" key="8">
    <source>
        <dbReference type="Proteomes" id="UP000273811"/>
    </source>
</evidence>
<dbReference type="Gene3D" id="3.40.50.970">
    <property type="match status" value="2"/>
</dbReference>
<dbReference type="InterPro" id="IPR045229">
    <property type="entry name" value="TPP_enz"/>
</dbReference>
<dbReference type="Pfam" id="PF00205">
    <property type="entry name" value="TPP_enzyme_M"/>
    <property type="match status" value="1"/>
</dbReference>
<comment type="caution">
    <text evidence="7">The sequence shown here is derived from an EMBL/GenBank/DDBJ whole genome shotgun (WGS) entry which is preliminary data.</text>
</comment>
<evidence type="ECO:0000256" key="2">
    <source>
        <dbReference type="ARBA" id="ARBA00023052"/>
    </source>
</evidence>
<dbReference type="InterPro" id="IPR029061">
    <property type="entry name" value="THDP-binding"/>
</dbReference>
<reference evidence="7" key="1">
    <citation type="submission" date="2018-12" db="EMBL/GenBank/DDBJ databases">
        <authorList>
            <person name="Sun L."/>
            <person name="Chen Z."/>
        </authorList>
    </citation>
    <scope>NUCLEOTIDE SEQUENCE [LARGE SCALE GENOMIC DNA]</scope>
    <source>
        <strain evidence="7">DSM 16012</strain>
    </source>
</reference>
<name>A0A443IZP2_9BACI</name>
<sequence>MKKLSGGHIVVEVLEKEGVEKAFCVPGESYLGVIDGLYEHPKIDLISTRHEGGASFMAEAYAKASGKVGVCMATRGPGAMNLSIGLHTAMQDSTPLVALIGQVERPFKGKEAFQEVDFAAYFSHLCKWAVEIDTAERIPEILHRAFYIARSGRPGSVVVSLPHDMLEDVIDYHEGTVAEVIKPEAGDAAVEKVLAKLNNANQPIIIAGGGVIAANAREDLVKFAEKVKVPVASAFRRFNVLSNDHPNYAGWLGFGSDSKLIEYIKGADLVLAVGTRFSQVTTQDYTLLNEKTELIQVDISPDSIGKAYPAALAVVSDAKKFLQKALELANPVKDESREKAVQNCHEAYLASSTPPAPSASQEFAELNAVMADIAAEVPDNSILTSDAGNFYGWLAKYFRFTNEKEYIGPTSGAMGYGLPAAIGAKAACPDKTVISFSGDGGFMMTMVELETAVRSNLPVIAIVVNNNMYGTIRAHQEKHFPNRVMATPLTNPDFAAVARQFGCDGETVRKNEEFKPAFKRALQSGKPFVIEIKTDPNIMSAAQAAT</sequence>
<dbReference type="OrthoDB" id="4494979at2"/>
<dbReference type="Pfam" id="PF02775">
    <property type="entry name" value="TPP_enzyme_C"/>
    <property type="match status" value="1"/>
</dbReference>
<feature type="domain" description="Thiamine pyrophosphate enzyme central" evidence="4">
    <location>
        <begin position="190"/>
        <end position="324"/>
    </location>
</feature>
<evidence type="ECO:0000259" key="4">
    <source>
        <dbReference type="Pfam" id="PF00205"/>
    </source>
</evidence>
<dbReference type="CDD" id="cd00568">
    <property type="entry name" value="TPP_enzymes"/>
    <property type="match status" value="1"/>
</dbReference>
<dbReference type="GO" id="GO:0009099">
    <property type="term" value="P:L-valine biosynthetic process"/>
    <property type="evidence" value="ECO:0007669"/>
    <property type="project" value="TreeGrafter"/>
</dbReference>
<dbReference type="AlphaFoldDB" id="A0A443IZP2"/>
<protein>
    <submittedName>
        <fullName evidence="7">Acetolactate synthase</fullName>
    </submittedName>
</protein>
<evidence type="ECO:0000256" key="3">
    <source>
        <dbReference type="RuleBase" id="RU362132"/>
    </source>
</evidence>
<proteinExistence type="inferred from homology"/>
<dbReference type="GO" id="GO:0005948">
    <property type="term" value="C:acetolactate synthase complex"/>
    <property type="evidence" value="ECO:0007669"/>
    <property type="project" value="TreeGrafter"/>
</dbReference>
<dbReference type="InterPro" id="IPR000399">
    <property type="entry name" value="TPP-bd_CS"/>
</dbReference>
<gene>
    <name evidence="7" type="ORF">D4N35_004270</name>
</gene>
<dbReference type="Proteomes" id="UP000273811">
    <property type="component" value="Unassembled WGS sequence"/>
</dbReference>